<evidence type="ECO:0000256" key="5">
    <source>
        <dbReference type="ARBA" id="ARBA00022723"/>
    </source>
</evidence>
<accession>A0A4S8MID9</accession>
<dbReference type="GO" id="GO:0046872">
    <property type="term" value="F:metal ion binding"/>
    <property type="evidence" value="ECO:0007669"/>
    <property type="project" value="UniProtKB-KW"/>
</dbReference>
<feature type="domain" description="RNase H type-1" evidence="8">
    <location>
        <begin position="190"/>
        <end position="286"/>
    </location>
</feature>
<evidence type="ECO:0000256" key="7">
    <source>
        <dbReference type="ARBA" id="ARBA00022801"/>
    </source>
</evidence>
<dbReference type="SUPFAM" id="SSF53098">
    <property type="entry name" value="Ribonuclease H-like"/>
    <property type="match status" value="1"/>
</dbReference>
<dbReference type="Proteomes" id="UP000297245">
    <property type="component" value="Unassembled WGS sequence"/>
</dbReference>
<evidence type="ECO:0000256" key="4">
    <source>
        <dbReference type="ARBA" id="ARBA00022722"/>
    </source>
</evidence>
<keyword evidence="5" id="KW-0479">Metal-binding</keyword>
<evidence type="ECO:0000256" key="1">
    <source>
        <dbReference type="ARBA" id="ARBA00000077"/>
    </source>
</evidence>
<dbReference type="InterPro" id="IPR002156">
    <property type="entry name" value="RNaseH_domain"/>
</dbReference>
<keyword evidence="7" id="KW-0378">Hydrolase</keyword>
<evidence type="ECO:0000256" key="6">
    <source>
        <dbReference type="ARBA" id="ARBA00022759"/>
    </source>
</evidence>
<dbReference type="GO" id="GO:0004523">
    <property type="term" value="F:RNA-DNA hybrid ribonuclease activity"/>
    <property type="evidence" value="ECO:0007669"/>
    <property type="project" value="UniProtKB-EC"/>
</dbReference>
<keyword evidence="6" id="KW-0255">Endonuclease</keyword>
<dbReference type="AlphaFoldDB" id="A0A4S8MID9"/>
<dbReference type="EC" id="3.1.26.4" evidence="3"/>
<comment type="catalytic activity">
    <reaction evidence="1">
        <text>Endonucleolytic cleavage to 5'-phosphomonoester.</text>
        <dbReference type="EC" id="3.1.26.4"/>
    </reaction>
</comment>
<keyword evidence="10" id="KW-1185">Reference proteome</keyword>
<name>A0A4S8MID9_DENBC</name>
<proteinExistence type="inferred from homology"/>
<dbReference type="GO" id="GO:0043137">
    <property type="term" value="P:DNA replication, removal of RNA primer"/>
    <property type="evidence" value="ECO:0007669"/>
    <property type="project" value="TreeGrafter"/>
</dbReference>
<evidence type="ECO:0000259" key="8">
    <source>
        <dbReference type="Pfam" id="PF00075"/>
    </source>
</evidence>
<dbReference type="InterPro" id="IPR036397">
    <property type="entry name" value="RNaseH_sf"/>
</dbReference>
<dbReference type="InterPro" id="IPR050092">
    <property type="entry name" value="RNase_H"/>
</dbReference>
<dbReference type="Gene3D" id="3.30.420.10">
    <property type="entry name" value="Ribonuclease H-like superfamily/Ribonuclease H"/>
    <property type="match status" value="1"/>
</dbReference>
<gene>
    <name evidence="9" type="ORF">K435DRAFT_922527</name>
</gene>
<dbReference type="PANTHER" id="PTHR10642">
    <property type="entry name" value="RIBONUCLEASE H1"/>
    <property type="match status" value="1"/>
</dbReference>
<evidence type="ECO:0000313" key="9">
    <source>
        <dbReference type="EMBL" id="THV02149.1"/>
    </source>
</evidence>
<dbReference type="InterPro" id="IPR012337">
    <property type="entry name" value="RNaseH-like_sf"/>
</dbReference>
<dbReference type="Pfam" id="PF00075">
    <property type="entry name" value="RNase_H"/>
    <property type="match status" value="1"/>
</dbReference>
<reference evidence="9 10" key="1">
    <citation type="journal article" date="2019" name="Nat. Ecol. Evol.">
        <title>Megaphylogeny resolves global patterns of mushroom evolution.</title>
        <authorList>
            <person name="Varga T."/>
            <person name="Krizsan K."/>
            <person name="Foldi C."/>
            <person name="Dima B."/>
            <person name="Sanchez-Garcia M."/>
            <person name="Sanchez-Ramirez S."/>
            <person name="Szollosi G.J."/>
            <person name="Szarkandi J.G."/>
            <person name="Papp V."/>
            <person name="Albert L."/>
            <person name="Andreopoulos W."/>
            <person name="Angelini C."/>
            <person name="Antonin V."/>
            <person name="Barry K.W."/>
            <person name="Bougher N.L."/>
            <person name="Buchanan P."/>
            <person name="Buyck B."/>
            <person name="Bense V."/>
            <person name="Catcheside P."/>
            <person name="Chovatia M."/>
            <person name="Cooper J."/>
            <person name="Damon W."/>
            <person name="Desjardin D."/>
            <person name="Finy P."/>
            <person name="Geml J."/>
            <person name="Haridas S."/>
            <person name="Hughes K."/>
            <person name="Justo A."/>
            <person name="Karasinski D."/>
            <person name="Kautmanova I."/>
            <person name="Kiss B."/>
            <person name="Kocsube S."/>
            <person name="Kotiranta H."/>
            <person name="LaButti K.M."/>
            <person name="Lechner B.E."/>
            <person name="Liimatainen K."/>
            <person name="Lipzen A."/>
            <person name="Lukacs Z."/>
            <person name="Mihaltcheva S."/>
            <person name="Morgado L.N."/>
            <person name="Niskanen T."/>
            <person name="Noordeloos M.E."/>
            <person name="Ohm R.A."/>
            <person name="Ortiz-Santana B."/>
            <person name="Ovrebo C."/>
            <person name="Racz N."/>
            <person name="Riley R."/>
            <person name="Savchenko A."/>
            <person name="Shiryaev A."/>
            <person name="Soop K."/>
            <person name="Spirin V."/>
            <person name="Szebenyi C."/>
            <person name="Tomsovsky M."/>
            <person name="Tulloss R.E."/>
            <person name="Uehling J."/>
            <person name="Grigoriev I.V."/>
            <person name="Vagvolgyi C."/>
            <person name="Papp T."/>
            <person name="Martin F.M."/>
            <person name="Miettinen O."/>
            <person name="Hibbett D.S."/>
            <person name="Nagy L.G."/>
        </authorList>
    </citation>
    <scope>NUCLEOTIDE SEQUENCE [LARGE SCALE GENOMIC DNA]</scope>
    <source>
        <strain evidence="9 10">CBS 962.96</strain>
    </source>
</reference>
<dbReference type="OrthoDB" id="3062525at2759"/>
<keyword evidence="4" id="KW-0540">Nuclease</keyword>
<evidence type="ECO:0000313" key="10">
    <source>
        <dbReference type="Proteomes" id="UP000297245"/>
    </source>
</evidence>
<evidence type="ECO:0000256" key="2">
    <source>
        <dbReference type="ARBA" id="ARBA00005300"/>
    </source>
</evidence>
<dbReference type="PANTHER" id="PTHR10642:SF26">
    <property type="entry name" value="RIBONUCLEASE H1"/>
    <property type="match status" value="1"/>
</dbReference>
<dbReference type="GO" id="GO:0003676">
    <property type="term" value="F:nucleic acid binding"/>
    <property type="evidence" value="ECO:0007669"/>
    <property type="project" value="InterPro"/>
</dbReference>
<protein>
    <recommendedName>
        <fullName evidence="3">ribonuclease H</fullName>
        <ecNumber evidence="3">3.1.26.4</ecNumber>
    </recommendedName>
</protein>
<evidence type="ECO:0000256" key="3">
    <source>
        <dbReference type="ARBA" id="ARBA00012180"/>
    </source>
</evidence>
<organism evidence="9 10">
    <name type="scientific">Dendrothele bispora (strain CBS 962.96)</name>
    <dbReference type="NCBI Taxonomy" id="1314807"/>
    <lineage>
        <taxon>Eukaryota</taxon>
        <taxon>Fungi</taxon>
        <taxon>Dikarya</taxon>
        <taxon>Basidiomycota</taxon>
        <taxon>Agaricomycotina</taxon>
        <taxon>Agaricomycetes</taxon>
        <taxon>Agaricomycetidae</taxon>
        <taxon>Agaricales</taxon>
        <taxon>Agaricales incertae sedis</taxon>
        <taxon>Dendrothele</taxon>
    </lineage>
</organism>
<sequence length="314" mass="35056">MQTPDLKILTDTAKKFGPRIEGMAFSRSIIQKMPIWYHKEADSIIRTLNHTQASQCLKKNQAVRTVGDAETLANMLQNDQHTMENNCNCECCTHLRTNPHCEHPHSCMKQALKLINTLPPKWDPRSTLPKYYQKKPQKTHPDWIPFDTHITTNGTLADIFRIFTNSSVIPINTLPDLKLQVPKNADTGNIIVAADGSCYNNGEDNARAGAGIYVSPDHQMNRSAKLPLCIGQSNQNGEMVAAKLAAELADPYLDLGIETDSKCVITLLMKTLSKMEDEGYIDTSNGALLYCKLPAEENTDTAKMGKRSLRTREK</sequence>
<dbReference type="EMBL" id="ML179080">
    <property type="protein sequence ID" value="THV02149.1"/>
    <property type="molecule type" value="Genomic_DNA"/>
</dbReference>
<comment type="similarity">
    <text evidence="2">Belongs to the RNase H family.</text>
</comment>